<dbReference type="InterPro" id="IPR036046">
    <property type="entry name" value="Acylphosphatase-like_dom_sf"/>
</dbReference>
<dbReference type="GO" id="GO:0003998">
    <property type="term" value="F:acylphosphatase activity"/>
    <property type="evidence" value="ECO:0007669"/>
    <property type="project" value="InterPro"/>
</dbReference>
<dbReference type="PANTHER" id="PTHR47268">
    <property type="entry name" value="ACYLPHOSPHATASE"/>
    <property type="match status" value="1"/>
</dbReference>
<dbReference type="PANTHER" id="PTHR47268:SF4">
    <property type="entry name" value="ACYLPHOSPHATASE"/>
    <property type="match status" value="1"/>
</dbReference>
<protein>
    <recommendedName>
        <fullName evidence="1">Acylphosphatase-like domain-containing protein</fullName>
    </recommendedName>
</protein>
<dbReference type="Gene3D" id="3.30.70.100">
    <property type="match status" value="1"/>
</dbReference>
<accession>A0A381NM87</accession>
<dbReference type="PROSITE" id="PS51160">
    <property type="entry name" value="ACYLPHOSPHATASE_3"/>
    <property type="match status" value="1"/>
</dbReference>
<evidence type="ECO:0000259" key="1">
    <source>
        <dbReference type="PROSITE" id="PS51160"/>
    </source>
</evidence>
<feature type="domain" description="Acylphosphatase-like" evidence="1">
    <location>
        <begin position="4"/>
        <end position="90"/>
    </location>
</feature>
<proteinExistence type="predicted"/>
<dbReference type="InterPro" id="IPR001792">
    <property type="entry name" value="Acylphosphatase-like_dom"/>
</dbReference>
<dbReference type="EMBL" id="UINC01000453">
    <property type="protein sequence ID" value="SUZ55640.1"/>
    <property type="molecule type" value="Genomic_DNA"/>
</dbReference>
<organism evidence="2">
    <name type="scientific">marine metagenome</name>
    <dbReference type="NCBI Taxonomy" id="408172"/>
    <lineage>
        <taxon>unclassified sequences</taxon>
        <taxon>metagenomes</taxon>
        <taxon>ecological metagenomes</taxon>
    </lineage>
</organism>
<dbReference type="SUPFAM" id="SSF54975">
    <property type="entry name" value="Acylphosphatase/BLUF domain-like"/>
    <property type="match status" value="1"/>
</dbReference>
<name>A0A381NM87_9ZZZZ</name>
<dbReference type="PRINTS" id="PR00112">
    <property type="entry name" value="ACYLPHPHTASE"/>
</dbReference>
<reference evidence="2" key="1">
    <citation type="submission" date="2018-05" db="EMBL/GenBank/DDBJ databases">
        <authorList>
            <person name="Lanie J.A."/>
            <person name="Ng W.-L."/>
            <person name="Kazmierczak K.M."/>
            <person name="Andrzejewski T.M."/>
            <person name="Davidsen T.M."/>
            <person name="Wayne K.J."/>
            <person name="Tettelin H."/>
            <person name="Glass J.I."/>
            <person name="Rusch D."/>
            <person name="Podicherti R."/>
            <person name="Tsui H.-C.T."/>
            <person name="Winkler M.E."/>
        </authorList>
    </citation>
    <scope>NUCLEOTIDE SEQUENCE</scope>
</reference>
<evidence type="ECO:0000313" key="2">
    <source>
        <dbReference type="EMBL" id="SUZ55640.1"/>
    </source>
</evidence>
<dbReference type="InterPro" id="IPR020456">
    <property type="entry name" value="Acylphosphatase"/>
</dbReference>
<dbReference type="AlphaFoldDB" id="A0A381NM87"/>
<gene>
    <name evidence="2" type="ORF">METZ01_LOCUS8494</name>
</gene>
<dbReference type="InterPro" id="IPR017968">
    <property type="entry name" value="Acylphosphatase_CS"/>
</dbReference>
<sequence length="90" mass="10207">MIEAIHIIVHGRVQGVWFRAGTKERADELGLFGWVKNQPEGTVEIHAEGEKLRLENFILWCRKGTPAANVTSLNLNQTSLQNFTSFEIRS</sequence>
<dbReference type="PROSITE" id="PS00150">
    <property type="entry name" value="ACYLPHOSPHATASE_1"/>
    <property type="match status" value="1"/>
</dbReference>
<dbReference type="PROSITE" id="PS00151">
    <property type="entry name" value="ACYLPHOSPHATASE_2"/>
    <property type="match status" value="1"/>
</dbReference>
<dbReference type="Pfam" id="PF00708">
    <property type="entry name" value="Acylphosphatase"/>
    <property type="match status" value="1"/>
</dbReference>